<keyword evidence="5 7" id="KW-0472">Membrane</keyword>
<evidence type="ECO:0000256" key="2">
    <source>
        <dbReference type="ARBA" id="ARBA00008816"/>
    </source>
</evidence>
<evidence type="ECO:0000313" key="9">
    <source>
        <dbReference type="Proteomes" id="UP000887572"/>
    </source>
</evidence>
<reference evidence="10" key="1">
    <citation type="submission" date="2022-11" db="UniProtKB">
        <authorList>
            <consortium name="WormBaseParasite"/>
        </authorList>
    </citation>
    <scope>IDENTIFICATION</scope>
</reference>
<dbReference type="SUPFAM" id="SSF48317">
    <property type="entry name" value="Acid phosphatase/Vanadium-dependent haloperoxidase"/>
    <property type="match status" value="1"/>
</dbReference>
<feature type="region of interest" description="Disordered" evidence="6">
    <location>
        <begin position="452"/>
        <end position="472"/>
    </location>
</feature>
<feature type="transmembrane region" description="Helical" evidence="7">
    <location>
        <begin position="187"/>
        <end position="204"/>
    </location>
</feature>
<feature type="transmembrane region" description="Helical" evidence="7">
    <location>
        <begin position="276"/>
        <end position="300"/>
    </location>
</feature>
<dbReference type="WBParaSite" id="Gr19_v10_g16496.t1">
    <property type="protein sequence ID" value="Gr19_v10_g16496.t1"/>
    <property type="gene ID" value="Gr19_v10_g16496"/>
</dbReference>
<feature type="transmembrane region" description="Helical" evidence="7">
    <location>
        <begin position="357"/>
        <end position="376"/>
    </location>
</feature>
<evidence type="ECO:0000256" key="6">
    <source>
        <dbReference type="SAM" id="MobiDB-lite"/>
    </source>
</evidence>
<evidence type="ECO:0000256" key="5">
    <source>
        <dbReference type="ARBA" id="ARBA00023136"/>
    </source>
</evidence>
<evidence type="ECO:0000256" key="1">
    <source>
        <dbReference type="ARBA" id="ARBA00004141"/>
    </source>
</evidence>
<comment type="similarity">
    <text evidence="2">Belongs to the PA-phosphatase related phosphoesterase family.</text>
</comment>
<dbReference type="GO" id="GO:0005886">
    <property type="term" value="C:plasma membrane"/>
    <property type="evidence" value="ECO:0007669"/>
    <property type="project" value="TreeGrafter"/>
</dbReference>
<feature type="compositionally biased region" description="Low complexity" evidence="6">
    <location>
        <begin position="455"/>
        <end position="469"/>
    </location>
</feature>
<dbReference type="GO" id="GO:0008195">
    <property type="term" value="F:phosphatidate phosphatase activity"/>
    <property type="evidence" value="ECO:0007669"/>
    <property type="project" value="TreeGrafter"/>
</dbReference>
<keyword evidence="3 7" id="KW-0812">Transmembrane</keyword>
<comment type="subcellular location">
    <subcellularLocation>
        <location evidence="1">Membrane</location>
        <topology evidence="1">Multi-pass membrane protein</topology>
    </subcellularLocation>
</comment>
<dbReference type="InterPro" id="IPR000326">
    <property type="entry name" value="PAP2/HPO"/>
</dbReference>
<dbReference type="Gene3D" id="3.30.710.10">
    <property type="entry name" value="Potassium Channel Kv1.1, Chain A"/>
    <property type="match status" value="1"/>
</dbReference>
<feature type="transmembrane region" description="Helical" evidence="7">
    <location>
        <begin position="388"/>
        <end position="408"/>
    </location>
</feature>
<keyword evidence="9" id="KW-1185">Reference proteome</keyword>
<dbReference type="PANTHER" id="PTHR10165">
    <property type="entry name" value="LIPID PHOSPHATE PHOSPHATASE"/>
    <property type="match status" value="1"/>
</dbReference>
<feature type="transmembrane region" description="Helical" evidence="7">
    <location>
        <begin position="236"/>
        <end position="255"/>
    </location>
</feature>
<dbReference type="InterPro" id="IPR011333">
    <property type="entry name" value="SKP1/BTB/POZ_sf"/>
</dbReference>
<evidence type="ECO:0000256" key="3">
    <source>
        <dbReference type="ARBA" id="ARBA00022692"/>
    </source>
</evidence>
<accession>A0A914HFH3</accession>
<evidence type="ECO:0000256" key="4">
    <source>
        <dbReference type="ARBA" id="ARBA00022989"/>
    </source>
</evidence>
<dbReference type="SMART" id="SM00014">
    <property type="entry name" value="acidPPc"/>
    <property type="match status" value="1"/>
</dbReference>
<protein>
    <submittedName>
        <fullName evidence="10">Phosphatidic acid phosphatase type 2/haloperoxidase domain-containing protein</fullName>
    </submittedName>
</protein>
<dbReference type="Pfam" id="PF01466">
    <property type="entry name" value="Skp1"/>
    <property type="match status" value="1"/>
</dbReference>
<dbReference type="GO" id="GO:0046839">
    <property type="term" value="P:phospholipid dephosphorylation"/>
    <property type="evidence" value="ECO:0007669"/>
    <property type="project" value="TreeGrafter"/>
</dbReference>
<dbReference type="Pfam" id="PF01569">
    <property type="entry name" value="PAP2"/>
    <property type="match status" value="1"/>
</dbReference>
<dbReference type="InterPro" id="IPR036938">
    <property type="entry name" value="PAP2/HPO_sf"/>
</dbReference>
<dbReference type="Gene3D" id="1.20.144.10">
    <property type="entry name" value="Phosphatidic acid phosphatase type 2/haloperoxidase"/>
    <property type="match status" value="1"/>
</dbReference>
<name>A0A914HFH3_GLORO</name>
<dbReference type="InterPro" id="IPR043216">
    <property type="entry name" value="PAP-like"/>
</dbReference>
<feature type="transmembrane region" description="Helical" evidence="7">
    <location>
        <begin position="420"/>
        <end position="437"/>
    </location>
</feature>
<dbReference type="Proteomes" id="UP000887572">
    <property type="component" value="Unplaced"/>
</dbReference>
<dbReference type="InterPro" id="IPR016072">
    <property type="entry name" value="Skp1_comp_dimer"/>
</dbReference>
<organism evidence="9 10">
    <name type="scientific">Globodera rostochiensis</name>
    <name type="common">Golden nematode worm</name>
    <name type="synonym">Heterodera rostochiensis</name>
    <dbReference type="NCBI Taxonomy" id="31243"/>
    <lineage>
        <taxon>Eukaryota</taxon>
        <taxon>Metazoa</taxon>
        <taxon>Ecdysozoa</taxon>
        <taxon>Nematoda</taxon>
        <taxon>Chromadorea</taxon>
        <taxon>Rhabditida</taxon>
        <taxon>Tylenchina</taxon>
        <taxon>Tylenchomorpha</taxon>
        <taxon>Tylenchoidea</taxon>
        <taxon>Heteroderidae</taxon>
        <taxon>Heteroderinae</taxon>
        <taxon>Globodera</taxon>
    </lineage>
</organism>
<dbReference type="PANTHER" id="PTHR10165:SF174">
    <property type="entry name" value="PHOSPHATIDIC ACID PHOSPHATASE TYPE 2_HALOPEROXIDASE DOMAIN-CONTAINING PROTEIN"/>
    <property type="match status" value="1"/>
</dbReference>
<dbReference type="AlphaFoldDB" id="A0A914HFH3"/>
<evidence type="ECO:0000259" key="8">
    <source>
        <dbReference type="SMART" id="SM00014"/>
    </source>
</evidence>
<dbReference type="GO" id="GO:0006644">
    <property type="term" value="P:phospholipid metabolic process"/>
    <property type="evidence" value="ECO:0007669"/>
    <property type="project" value="InterPro"/>
</dbReference>
<evidence type="ECO:0000256" key="7">
    <source>
        <dbReference type="SAM" id="Phobius"/>
    </source>
</evidence>
<dbReference type="GO" id="GO:0006511">
    <property type="term" value="P:ubiquitin-dependent protein catabolic process"/>
    <property type="evidence" value="ECO:0007669"/>
    <property type="project" value="InterPro"/>
</dbReference>
<evidence type="ECO:0000313" key="10">
    <source>
        <dbReference type="WBParaSite" id="Gr19_v10_g16496.t1"/>
    </source>
</evidence>
<feature type="domain" description="Phosphatidic acid phosphatase type 2/haloperoxidase" evidence="8">
    <location>
        <begin position="283"/>
        <end position="435"/>
    </location>
</feature>
<dbReference type="GO" id="GO:0007165">
    <property type="term" value="P:signal transduction"/>
    <property type="evidence" value="ECO:0007669"/>
    <property type="project" value="TreeGrafter"/>
</dbReference>
<dbReference type="SUPFAM" id="SSF81382">
    <property type="entry name" value="Skp1 dimerisation domain-like"/>
    <property type="match status" value="1"/>
</dbReference>
<dbReference type="InterPro" id="IPR036296">
    <property type="entry name" value="SKP1-like_dim_sf"/>
</dbReference>
<keyword evidence="4 7" id="KW-1133">Transmembrane helix</keyword>
<sequence length="484" mass="55020">MAGEAERVYPPTSTAPQYSEELLQKNVACKCRGGEIVRVRFSLLLQSKTFEELWKCQGLALNELPDDFVFSVESVSSSVFNKVVHWMNHRIGMEDPVVQMDPKTYEAVWLTFTEYERNFFKLNAVRLAELLNASNFLCINSLHLYATQALAALLKGKSLEEIRELIGAKDDLSEEQKKEILAKNTPLLVRAGVCVAFVAISYILQKLFVPTHRGFFRGDKCIRHSFRPETFEFKQFNTVANLTTIFWLTLGEFAMNIRPGERFDDRYCRWDWRRRLVQMLHFTTIWLLGMAINTFFLNLFKQSAGSLRPYFVKLCEPVDNATGLAIDNKTFGVNHFFNNYTCSNSNLHQDVDTRHSFYSGHASSAFFFATFLVLYIHGRILPSCHRCFSFFFALYALPFGAASFVTMTRVSGHKSHSVDVIFGALAGTAVAVCMVFFHRDQFFAATFVANRKSESGSSGKSGKSGASSEPSRDEIFDLGNYLIF</sequence>
<proteinExistence type="inferred from homology"/>